<name>A0A437C4Z0_ORYJA</name>
<organism evidence="1 2">
    <name type="scientific">Oryzias javanicus</name>
    <name type="common">Javanese ricefish</name>
    <name type="synonym">Aplocheilus javanicus</name>
    <dbReference type="NCBI Taxonomy" id="123683"/>
    <lineage>
        <taxon>Eukaryota</taxon>
        <taxon>Metazoa</taxon>
        <taxon>Chordata</taxon>
        <taxon>Craniata</taxon>
        <taxon>Vertebrata</taxon>
        <taxon>Euteleostomi</taxon>
        <taxon>Actinopterygii</taxon>
        <taxon>Neopterygii</taxon>
        <taxon>Teleostei</taxon>
        <taxon>Neoteleostei</taxon>
        <taxon>Acanthomorphata</taxon>
        <taxon>Ovalentaria</taxon>
        <taxon>Atherinomorphae</taxon>
        <taxon>Beloniformes</taxon>
        <taxon>Adrianichthyidae</taxon>
        <taxon>Oryziinae</taxon>
        <taxon>Oryzias</taxon>
    </lineage>
</organism>
<sequence length="107" mass="11891">MSLLLAVGLRLRGSSVDLRFTGAPLAPFPRISVFPKNFQLKFDFDDSHLGCRVTFSRAPPGRRLQEARVEAGKDVHAVGPPGGQKVAREFVCVVRKSRDQRPTNQNF</sequence>
<proteinExistence type="predicted"/>
<keyword evidence="2" id="KW-1185">Reference proteome</keyword>
<reference evidence="1 2" key="2">
    <citation type="submission" date="2019-01" db="EMBL/GenBank/DDBJ databases">
        <title>A chromosome length genome reference of the Java medaka (oryzias javanicus).</title>
        <authorList>
            <person name="Herpin A."/>
            <person name="Takehana Y."/>
            <person name="Naruse K."/>
            <person name="Ansai S."/>
            <person name="Kawaguchi M."/>
        </authorList>
    </citation>
    <scope>NUCLEOTIDE SEQUENCE [LARGE SCALE GENOMIC DNA]</scope>
    <source>
        <strain evidence="1">RS831</strain>
        <tissue evidence="1">Whole body</tissue>
    </source>
</reference>
<dbReference type="Proteomes" id="UP000283210">
    <property type="component" value="Chromosome 22"/>
</dbReference>
<evidence type="ECO:0000313" key="1">
    <source>
        <dbReference type="EMBL" id="RVE57684.1"/>
    </source>
</evidence>
<evidence type="ECO:0000313" key="2">
    <source>
        <dbReference type="Proteomes" id="UP000283210"/>
    </source>
</evidence>
<dbReference type="AlphaFoldDB" id="A0A437C4Z0"/>
<reference evidence="1 2" key="1">
    <citation type="submission" date="2018-11" db="EMBL/GenBank/DDBJ databases">
        <authorList>
            <person name="Lopez-Roques C."/>
            <person name="Donnadieu C."/>
            <person name="Bouchez O."/>
            <person name="Klopp C."/>
            <person name="Cabau C."/>
            <person name="Zahm M."/>
        </authorList>
    </citation>
    <scope>NUCLEOTIDE SEQUENCE [LARGE SCALE GENOMIC DNA]</scope>
    <source>
        <strain evidence="1">RS831</strain>
        <tissue evidence="1">Whole body</tissue>
    </source>
</reference>
<accession>A0A437C4Z0</accession>
<protein>
    <submittedName>
        <fullName evidence="1">Uncharacterized protein</fullName>
    </submittedName>
</protein>
<gene>
    <name evidence="1" type="ORF">OJAV_G00218610</name>
</gene>
<dbReference type="EMBL" id="CM012458">
    <property type="protein sequence ID" value="RVE57684.1"/>
    <property type="molecule type" value="Genomic_DNA"/>
</dbReference>